<dbReference type="AlphaFoldDB" id="Q3STK1"/>
<proteinExistence type="predicted"/>
<protein>
    <submittedName>
        <fullName evidence="1">Uncharacterized protein</fullName>
    </submittedName>
</protein>
<sequence length="80" mass="9314">MIIDAQMRFHRNLYRLAISIRIPIEGKLNVDRHRSVEGSKSTLFPANRKQSSGLFFRRITLRELAAIQAHPKDKFHSITL</sequence>
<evidence type="ECO:0000313" key="1">
    <source>
        <dbReference type="EMBL" id="ABA04390.1"/>
    </source>
</evidence>
<reference evidence="1 2" key="1">
    <citation type="journal article" date="2006" name="Appl. Environ. Microbiol.">
        <title>Genome sequence of the chemolithoautotrophic nitrite-oxidizing bacterium Nitrobacter winogradskyi Nb-255.</title>
        <authorList>
            <person name="Starkenburg S.R."/>
            <person name="Chain P.S."/>
            <person name="Sayavedra-Soto L.A."/>
            <person name="Hauser L."/>
            <person name="Land M.L."/>
            <person name="Larimer F.W."/>
            <person name="Malfatti S.A."/>
            <person name="Klotz M.G."/>
            <person name="Bottomley P.J."/>
            <person name="Arp D.J."/>
            <person name="Hickey W.J."/>
        </authorList>
    </citation>
    <scope>NUCLEOTIDE SEQUENCE [LARGE SCALE GENOMIC DNA]</scope>
    <source>
        <strain evidence="2">ATCC 25391 / DSM 10237 / CIP 104748 / NCIMB 11846 / Nb-255</strain>
    </source>
</reference>
<dbReference type="KEGG" id="nwi:Nwi_1128"/>
<dbReference type="Proteomes" id="UP000002531">
    <property type="component" value="Chromosome"/>
</dbReference>
<gene>
    <name evidence="1" type="ordered locus">Nwi_1128</name>
</gene>
<accession>Q3STK1</accession>
<dbReference type="EMBL" id="CP000115">
    <property type="protein sequence ID" value="ABA04390.1"/>
    <property type="molecule type" value="Genomic_DNA"/>
</dbReference>
<evidence type="ECO:0000313" key="2">
    <source>
        <dbReference type="Proteomes" id="UP000002531"/>
    </source>
</evidence>
<organism evidence="1 2">
    <name type="scientific">Nitrobacter winogradskyi (strain ATCC 25391 / DSM 10237 / CIP 104748 / NCIMB 11846 / Nb-255)</name>
    <dbReference type="NCBI Taxonomy" id="323098"/>
    <lineage>
        <taxon>Bacteria</taxon>
        <taxon>Pseudomonadati</taxon>
        <taxon>Pseudomonadota</taxon>
        <taxon>Alphaproteobacteria</taxon>
        <taxon>Hyphomicrobiales</taxon>
        <taxon>Nitrobacteraceae</taxon>
        <taxon>Nitrobacter</taxon>
    </lineage>
</organism>
<dbReference type="HOGENOM" id="CLU_2586156_0_0_5"/>
<dbReference type="RefSeq" id="WP_011314421.1">
    <property type="nucleotide sequence ID" value="NC_007406.1"/>
</dbReference>
<keyword evidence="2" id="KW-1185">Reference proteome</keyword>
<name>Q3STK1_NITWN</name>